<sequence>MTDLAGPRPPIGGTAFVAVPGVASDYEPSIVRNARLQYLRGFAALAVLFYHCATYLELLRGSEAMNGVFPGGWGAYGVAVFFALSGYLMSDLLRRDDPGTFLVSRIARIYPTMFIIIALASVLFVLIGQPRGFNFWALTLVPSGPRPYFLGVEWTLLYEMTYYVGLTVLAFLGLARFAPVAMLAWLVILAGAFALGPGQAHPGAPTLSEFPLTVLNIPFVLGFLAGELHRRGALPRSLMPAAVILLLPVFVFELDAAMLRLVTGLSASLLVASAVTAPMTVPAGALARFGLRLGDASYVLYLVHVPIIMTLSAVLPAATPPVLLWFVWAAASTAAAVALAPLDGAIHRRLKRHITGAPKRRLSIVALAFISFFLAVAAAGEFRMRGEAADTARAARILSGPTSVAGPSVRMAIDAIATMPTGNLVVRGYGIDLDKPQLGSHVALRQAGQTLALVDLDRMRAATADALGRTDLRKVRFGFRLMLPKEFTCEAGALEPFLLLEDGRSLPIPLGALAAVCGK</sequence>
<feature type="domain" description="Acyltransferase 3" evidence="2">
    <location>
        <begin position="34"/>
        <end position="339"/>
    </location>
</feature>
<reference evidence="3 4" key="1">
    <citation type="submission" date="2023-09" db="EMBL/GenBank/DDBJ databases">
        <title>Whole genome shotgun sequencing (WGS) of Bosea sp. ZW T0_25, isolated from stored onions (Allium cepa).</title>
        <authorList>
            <person name="Stoll D.A."/>
            <person name="Huch M."/>
        </authorList>
    </citation>
    <scope>NUCLEOTIDE SEQUENCE [LARGE SCALE GENOMIC DNA]</scope>
    <source>
        <strain evidence="3 4">ZW T0_25</strain>
    </source>
</reference>
<feature type="transmembrane region" description="Helical" evidence="1">
    <location>
        <begin position="265"/>
        <end position="286"/>
    </location>
</feature>
<evidence type="ECO:0000259" key="2">
    <source>
        <dbReference type="Pfam" id="PF01757"/>
    </source>
</evidence>
<dbReference type="RefSeq" id="WP_316021022.1">
    <property type="nucleotide sequence ID" value="NZ_JAWDID010000064.1"/>
</dbReference>
<proteinExistence type="predicted"/>
<feature type="transmembrane region" description="Helical" evidence="1">
    <location>
        <begin position="323"/>
        <end position="342"/>
    </location>
</feature>
<dbReference type="EMBL" id="JAWDID010000064">
    <property type="protein sequence ID" value="MDU0343290.1"/>
    <property type="molecule type" value="Genomic_DNA"/>
</dbReference>
<feature type="transmembrane region" description="Helical" evidence="1">
    <location>
        <begin position="38"/>
        <end position="56"/>
    </location>
</feature>
<gene>
    <name evidence="3" type="ORF">RKE40_25665</name>
</gene>
<feature type="transmembrane region" description="Helical" evidence="1">
    <location>
        <begin position="68"/>
        <end position="88"/>
    </location>
</feature>
<evidence type="ECO:0000313" key="4">
    <source>
        <dbReference type="Proteomes" id="UP001254257"/>
    </source>
</evidence>
<evidence type="ECO:0000256" key="1">
    <source>
        <dbReference type="SAM" id="Phobius"/>
    </source>
</evidence>
<keyword evidence="1" id="KW-0472">Membrane</keyword>
<dbReference type="Proteomes" id="UP001254257">
    <property type="component" value="Unassembled WGS sequence"/>
</dbReference>
<dbReference type="PANTHER" id="PTHR23028">
    <property type="entry name" value="ACETYLTRANSFERASE"/>
    <property type="match status" value="1"/>
</dbReference>
<comment type="caution">
    <text evidence="3">The sequence shown here is derived from an EMBL/GenBank/DDBJ whole genome shotgun (WGS) entry which is preliminary data.</text>
</comment>
<feature type="transmembrane region" description="Helical" evidence="1">
    <location>
        <begin position="298"/>
        <end position="317"/>
    </location>
</feature>
<evidence type="ECO:0000313" key="3">
    <source>
        <dbReference type="EMBL" id="MDU0343290.1"/>
    </source>
</evidence>
<feature type="transmembrane region" description="Helical" evidence="1">
    <location>
        <begin position="210"/>
        <end position="226"/>
    </location>
</feature>
<keyword evidence="3" id="KW-0012">Acyltransferase</keyword>
<dbReference type="Pfam" id="PF01757">
    <property type="entry name" value="Acyl_transf_3"/>
    <property type="match status" value="1"/>
</dbReference>
<accession>A0ABU3SFX9</accession>
<dbReference type="EC" id="2.3.-.-" evidence="3"/>
<dbReference type="InterPro" id="IPR002656">
    <property type="entry name" value="Acyl_transf_3_dom"/>
</dbReference>
<feature type="transmembrane region" description="Helical" evidence="1">
    <location>
        <begin position="109"/>
        <end position="128"/>
    </location>
</feature>
<dbReference type="GO" id="GO:0016746">
    <property type="term" value="F:acyltransferase activity"/>
    <property type="evidence" value="ECO:0007669"/>
    <property type="project" value="UniProtKB-KW"/>
</dbReference>
<protein>
    <submittedName>
        <fullName evidence="3">Acyltransferase</fullName>
        <ecNumber evidence="3">2.3.-.-</ecNumber>
    </submittedName>
</protein>
<name>A0ABU3SFX9_9HYPH</name>
<feature type="transmembrane region" description="Helical" evidence="1">
    <location>
        <begin position="180"/>
        <end position="198"/>
    </location>
</feature>
<keyword evidence="1" id="KW-1133">Transmembrane helix</keyword>
<organism evidence="3 4">
    <name type="scientific">Bosea rubneri</name>
    <dbReference type="NCBI Taxonomy" id="3075434"/>
    <lineage>
        <taxon>Bacteria</taxon>
        <taxon>Pseudomonadati</taxon>
        <taxon>Pseudomonadota</taxon>
        <taxon>Alphaproteobacteria</taxon>
        <taxon>Hyphomicrobiales</taxon>
        <taxon>Boseaceae</taxon>
        <taxon>Bosea</taxon>
    </lineage>
</organism>
<dbReference type="PANTHER" id="PTHR23028:SF131">
    <property type="entry name" value="BLR2367 PROTEIN"/>
    <property type="match status" value="1"/>
</dbReference>
<keyword evidence="3" id="KW-0808">Transferase</keyword>
<keyword evidence="4" id="KW-1185">Reference proteome</keyword>
<keyword evidence="1" id="KW-0812">Transmembrane</keyword>
<dbReference type="InterPro" id="IPR050879">
    <property type="entry name" value="Acyltransferase_3"/>
</dbReference>
<feature type="transmembrane region" description="Helical" evidence="1">
    <location>
        <begin position="238"/>
        <end position="259"/>
    </location>
</feature>
<feature type="transmembrane region" description="Helical" evidence="1">
    <location>
        <begin position="148"/>
        <end position="173"/>
    </location>
</feature>
<feature type="transmembrane region" description="Helical" evidence="1">
    <location>
        <begin position="362"/>
        <end position="380"/>
    </location>
</feature>